<dbReference type="InterPro" id="IPR014818">
    <property type="entry name" value="Phage/plasmid_primase_P4_C"/>
</dbReference>
<dbReference type="Proteomes" id="UP000451565">
    <property type="component" value="Unassembled WGS sequence"/>
</dbReference>
<protein>
    <recommendedName>
        <fullName evidence="5">SF3 helicase domain-containing protein</fullName>
    </recommendedName>
</protein>
<dbReference type="Gene3D" id="3.40.50.300">
    <property type="entry name" value="P-loop containing nucleotide triphosphate hydrolases"/>
    <property type="match status" value="1"/>
</dbReference>
<dbReference type="OrthoDB" id="9097989at2"/>
<keyword evidence="1" id="KW-0547">Nucleotide-binding</keyword>
<dbReference type="PANTHER" id="PTHR35372">
    <property type="entry name" value="ATP BINDING PROTEIN-RELATED"/>
    <property type="match status" value="1"/>
</dbReference>
<evidence type="ECO:0000256" key="4">
    <source>
        <dbReference type="SAM" id="MobiDB-lite"/>
    </source>
</evidence>
<dbReference type="InterPro" id="IPR045455">
    <property type="entry name" value="NrS-1_pol-like_helicase"/>
</dbReference>
<evidence type="ECO:0000256" key="2">
    <source>
        <dbReference type="ARBA" id="ARBA00022801"/>
    </source>
</evidence>
<evidence type="ECO:0000256" key="3">
    <source>
        <dbReference type="ARBA" id="ARBA00022840"/>
    </source>
</evidence>
<reference evidence="6 7" key="1">
    <citation type="submission" date="2019-10" db="EMBL/GenBank/DDBJ databases">
        <title>Glaciimonas soli sp. nov., a psychrophilic bacterium isolated from the forest soil of a high elevation mountain in Taiwan.</title>
        <authorList>
            <person name="Wang L.-T."/>
            <person name="Shieh W.Y."/>
        </authorList>
    </citation>
    <scope>NUCLEOTIDE SEQUENCE [LARGE SCALE GENOMIC DNA]</scope>
    <source>
        <strain evidence="6 7">GS1</strain>
    </source>
</reference>
<name>A0A843YUI0_9BURK</name>
<dbReference type="Pfam" id="PF19263">
    <property type="entry name" value="DUF5906"/>
    <property type="match status" value="1"/>
</dbReference>
<dbReference type="GO" id="GO:0005524">
    <property type="term" value="F:ATP binding"/>
    <property type="evidence" value="ECO:0007669"/>
    <property type="project" value="UniProtKB-KW"/>
</dbReference>
<keyword evidence="3" id="KW-0067">ATP-binding</keyword>
<dbReference type="GO" id="GO:0004386">
    <property type="term" value="F:helicase activity"/>
    <property type="evidence" value="ECO:0007669"/>
    <property type="project" value="UniProtKB-KW"/>
</dbReference>
<dbReference type="InterPro" id="IPR027417">
    <property type="entry name" value="P-loop_NTPase"/>
</dbReference>
<dbReference type="RefSeq" id="WP_153234585.1">
    <property type="nucleotide sequence ID" value="NZ_WINI01000004.1"/>
</dbReference>
<dbReference type="SUPFAM" id="SSF52540">
    <property type="entry name" value="P-loop containing nucleoside triphosphate hydrolases"/>
    <property type="match status" value="1"/>
</dbReference>
<gene>
    <name evidence="6" type="ORF">GEV47_09830</name>
</gene>
<evidence type="ECO:0000256" key="1">
    <source>
        <dbReference type="ARBA" id="ARBA00022741"/>
    </source>
</evidence>
<dbReference type="PANTHER" id="PTHR35372:SF2">
    <property type="entry name" value="SF3 HELICASE DOMAIN-CONTAINING PROTEIN"/>
    <property type="match status" value="1"/>
</dbReference>
<feature type="domain" description="SF3 helicase" evidence="5">
    <location>
        <begin position="294"/>
        <end position="448"/>
    </location>
</feature>
<keyword evidence="7" id="KW-1185">Reference proteome</keyword>
<dbReference type="InterPro" id="IPR006500">
    <property type="entry name" value="Helicase_put_C_phage/plasmid"/>
</dbReference>
<dbReference type="Pfam" id="PF08706">
    <property type="entry name" value="D5_N"/>
    <property type="match status" value="1"/>
</dbReference>
<feature type="compositionally biased region" description="Low complexity" evidence="4">
    <location>
        <begin position="129"/>
        <end position="139"/>
    </location>
</feature>
<evidence type="ECO:0000259" key="5">
    <source>
        <dbReference type="PROSITE" id="PS51206"/>
    </source>
</evidence>
<dbReference type="SMART" id="SM00885">
    <property type="entry name" value="D5_N"/>
    <property type="match status" value="1"/>
</dbReference>
<dbReference type="NCBIfam" id="TIGR01613">
    <property type="entry name" value="primase_Cterm"/>
    <property type="match status" value="1"/>
</dbReference>
<sequence>MYFNSKKESDIKLQDNVVTCNNAGVEAVAPIKNTDPVSRAKDLLALHHSIPKGLNFEAVMNYTGKLIELLGDVGAEVVAVMNLELLVKGETPLAEGYDLADAEADGWTATELASFGDALWVPVTSVEPTSPSPALASTPKKVGVDENSRQPKKKTALEFANEFAMVHHGGNIAYFNSQALAYTNGYWAALNPDVHIKQPILQAMDDNATASKVNGVFELVKIKYASMPEMFERQSPLICLNNGTLNPLTRELLPHTVDHYLTNKLDIAYDALAQCPLWLQTLDEIFAPDTDKAEKIQLLQEYIGYCQIPDTRIHKFLWMVGGGGNGKSLILAVITALIGKVNISYAQIENLGEKFVRAELQGKLVNISSEMSAHATVSDGYLKQITAGDIIQAERKNERPFSFKPYSRLIGATNLLPRLLDHSDGFFRRAMILRLNRQFTEAEQDNQREVRLMAELPGILNWAVAGLQNLLTRGSFMIPPSCQVEVTQYRVNSDPVRQFAEGFLRACEDTNRCVRGAELYGYYKDWSADNGYKTLASNQFADRLEGVGFKKDRDKAGRYWHVEYCLFTVSQMPDEPPVLSITPLAGKYHI</sequence>
<dbReference type="PROSITE" id="PS51206">
    <property type="entry name" value="SF3_HELICASE_1"/>
    <property type="match status" value="1"/>
</dbReference>
<accession>A0A843YUI0</accession>
<evidence type="ECO:0000313" key="7">
    <source>
        <dbReference type="Proteomes" id="UP000451565"/>
    </source>
</evidence>
<dbReference type="InterPro" id="IPR014015">
    <property type="entry name" value="Helicase_SF3_DNA-vir"/>
</dbReference>
<organism evidence="6 7">
    <name type="scientific">Glaciimonas soli</name>
    <dbReference type="NCBI Taxonomy" id="2590999"/>
    <lineage>
        <taxon>Bacteria</taxon>
        <taxon>Pseudomonadati</taxon>
        <taxon>Pseudomonadota</taxon>
        <taxon>Betaproteobacteria</taxon>
        <taxon>Burkholderiales</taxon>
        <taxon>Oxalobacteraceae</taxon>
        <taxon>Glaciimonas</taxon>
    </lineage>
</organism>
<dbReference type="AlphaFoldDB" id="A0A843YUI0"/>
<evidence type="ECO:0000313" key="6">
    <source>
        <dbReference type="EMBL" id="MQR00981.1"/>
    </source>
</evidence>
<dbReference type="GO" id="GO:0016787">
    <property type="term" value="F:hydrolase activity"/>
    <property type="evidence" value="ECO:0007669"/>
    <property type="project" value="UniProtKB-KW"/>
</dbReference>
<comment type="caution">
    <text evidence="6">The sequence shown here is derived from an EMBL/GenBank/DDBJ whole genome shotgun (WGS) entry which is preliminary data.</text>
</comment>
<proteinExistence type="predicted"/>
<feature type="region of interest" description="Disordered" evidence="4">
    <location>
        <begin position="129"/>
        <end position="149"/>
    </location>
</feature>
<keyword evidence="2" id="KW-0378">Hydrolase</keyword>
<dbReference type="InterPro" id="IPR051620">
    <property type="entry name" value="ORF904-like_C"/>
</dbReference>
<dbReference type="EMBL" id="WINI01000004">
    <property type="protein sequence ID" value="MQR00981.1"/>
    <property type="molecule type" value="Genomic_DNA"/>
</dbReference>